<dbReference type="OrthoDB" id="433457at2759"/>
<dbReference type="FunFam" id="1.10.150.910:FF:000003">
    <property type="entry name" value="DNA damage-binding protein 1a"/>
    <property type="match status" value="1"/>
</dbReference>
<dbReference type="GO" id="GO:0003676">
    <property type="term" value="F:nucleic acid binding"/>
    <property type="evidence" value="ECO:0007669"/>
    <property type="project" value="InterPro"/>
</dbReference>
<feature type="domain" description="RSE1/DDB1/CPSF1 second beta-propeller" evidence="6">
    <location>
        <begin position="390"/>
        <end position="723"/>
    </location>
</feature>
<organism evidence="7 8">
    <name type="scientific">Ectocarpus siliculosus</name>
    <name type="common">Brown alga</name>
    <name type="synonym">Conferva siliculosa</name>
    <dbReference type="NCBI Taxonomy" id="2880"/>
    <lineage>
        <taxon>Eukaryota</taxon>
        <taxon>Sar</taxon>
        <taxon>Stramenopiles</taxon>
        <taxon>Ochrophyta</taxon>
        <taxon>PX clade</taxon>
        <taxon>Phaeophyceae</taxon>
        <taxon>Ectocarpales</taxon>
        <taxon>Ectocarpaceae</taxon>
        <taxon>Ectocarpus</taxon>
    </lineage>
</organism>
<proteinExistence type="inferred from homology"/>
<dbReference type="InterPro" id="IPR004871">
    <property type="entry name" value="RSE1/DDB1/CPSF1_C"/>
</dbReference>
<evidence type="ECO:0000256" key="3">
    <source>
        <dbReference type="ARBA" id="ARBA00023242"/>
    </source>
</evidence>
<reference evidence="7 8" key="1">
    <citation type="journal article" date="2010" name="Nature">
        <title>The Ectocarpus genome and the independent evolution of multicellularity in brown algae.</title>
        <authorList>
            <person name="Cock J.M."/>
            <person name="Sterck L."/>
            <person name="Rouze P."/>
            <person name="Scornet D."/>
            <person name="Allen A.E."/>
            <person name="Amoutzias G."/>
            <person name="Anthouard V."/>
            <person name="Artiguenave F."/>
            <person name="Aury J.M."/>
            <person name="Badger J.H."/>
            <person name="Beszteri B."/>
            <person name="Billiau K."/>
            <person name="Bonnet E."/>
            <person name="Bothwell J.H."/>
            <person name="Bowler C."/>
            <person name="Boyen C."/>
            <person name="Brownlee C."/>
            <person name="Carrano C.J."/>
            <person name="Charrier B."/>
            <person name="Cho G.Y."/>
            <person name="Coelho S.M."/>
            <person name="Collen J."/>
            <person name="Corre E."/>
            <person name="Da Silva C."/>
            <person name="Delage L."/>
            <person name="Delaroque N."/>
            <person name="Dittami S.M."/>
            <person name="Doulbeau S."/>
            <person name="Elias M."/>
            <person name="Farnham G."/>
            <person name="Gachon C.M."/>
            <person name="Gschloessl B."/>
            <person name="Heesch S."/>
            <person name="Jabbari K."/>
            <person name="Jubin C."/>
            <person name="Kawai H."/>
            <person name="Kimura K."/>
            <person name="Kloareg B."/>
            <person name="Kupper F.C."/>
            <person name="Lang D."/>
            <person name="Le Bail A."/>
            <person name="Leblanc C."/>
            <person name="Lerouge P."/>
            <person name="Lohr M."/>
            <person name="Lopez P.J."/>
            <person name="Martens C."/>
            <person name="Maumus F."/>
            <person name="Michel G."/>
            <person name="Miranda-Saavedra D."/>
            <person name="Morales J."/>
            <person name="Moreau H."/>
            <person name="Motomura T."/>
            <person name="Nagasato C."/>
            <person name="Napoli C.A."/>
            <person name="Nelson D.R."/>
            <person name="Nyvall-Collen P."/>
            <person name="Peters A.F."/>
            <person name="Pommier C."/>
            <person name="Potin P."/>
            <person name="Poulain J."/>
            <person name="Quesneville H."/>
            <person name="Read B."/>
            <person name="Rensing S.A."/>
            <person name="Ritter A."/>
            <person name="Rousvoal S."/>
            <person name="Samanta M."/>
            <person name="Samson G."/>
            <person name="Schroeder D.C."/>
            <person name="Segurens B."/>
            <person name="Strittmatter M."/>
            <person name="Tonon T."/>
            <person name="Tregear J.W."/>
            <person name="Valentin K."/>
            <person name="von Dassow P."/>
            <person name="Yamagishi T."/>
            <person name="Van de Peer Y."/>
            <person name="Wincker P."/>
        </authorList>
    </citation>
    <scope>NUCLEOTIDE SEQUENCE [LARGE SCALE GENOMIC DNA]</scope>
    <source>
        <strain evidence="8">Ec32 / CCAP1310/4</strain>
    </source>
</reference>
<gene>
    <name evidence="7" type="ORF">Esi_0035_0050</name>
</gene>
<dbReference type="InterPro" id="IPR058543">
    <property type="entry name" value="Beta-prop_RSE1/DDB1/CPSF1_2nd"/>
</dbReference>
<dbReference type="STRING" id="2880.D7FYT6"/>
<sequence length="1135" mass="124131">MSQQYVATAKKATAVSKSLVCHFTGPDDLNLVIAKGAHLEIRAITAEGLQHRLDVPLYGAIATMEAYRLADENCERIFVLTERYQFCVLQYDVSRQEIRTRSSGSVKDRIGRAIDNSKIGVMDPQSRMIGLHLYEGYFKVIPMDAKGQLKDAFNIRLEELEVLDIQFLSGCPKATIAVLYQDQRNARHIKTYTISTRDKEFDTGPWAQLNVEHNASELIPVPAPFGGVLILGHQTICYHSGKAFITIPIQNTRMCAYGWVDADGSRLLVSDHSGGLHVVILTPDATNTAVETAHIEALGETSCASSISYLDNGVVFIGSASGDSQLIKLNPEKDAQGTYIQVLETYDNLGPILDMCVADLDRQGQGQAVTCSGCSKDGSLRIIRNGIGINEHAAIELAGIKGMWSLRPSNTNHDKYLVQAFISETRVLAFEEDEDGDHQLAEGEIAGFQEGCTLFCGCVGGNMAVQVTKRGVVLICCDGLQEIDRWDPPTDLNITVASGNATRVVLALGGGNLVHLEVDATAKKLVQKARVQLDNEIACISLNPPSNQPVSNAEPATTAMECDEESKLDSLVAVGMWTDMTVRLLSLPDLQGVSSQPLGGDTQARSVILATIADVHYLFVGLGDGHVVSFPLEVTAESTLALGTPKKVALGTQPVGLACFRNNGMVCVFVASDRPAVIYCSGGKLLYANVNMGEVNSVCSFDSSELPHCLALASENSLTIGTIDDIQKLHIQKVSLGEAPQRITHHDSGRMFGIITTSYRAVENSDEEEEHNFVKFLDDTNFEELYCHPLDAFENGSSMVSCVFANDKKEYLVVGTGYVREDECEPAVGRLLVFSVEGQGAERKVDLAAEVETRGAVYVLNGFNGKLLACINSKVQLFRWIEKDDGIQELQTECGYHGHILALHMQSRGDFIIVGDLMRSVSLLVYKAVDGAIEEVARDYHANWMTAVEMLNDDVYIGGEADCNIFTLRRNADAATEEERARLEIQGEFHLGEFVNKFCRGSLLMQSSEVNSPGGMDSPLVKGQPLLFGTVNGMVGTILTLTEDNHRFLAQLQTAMTKVVKGVGGFSHDEWRSFTNGRRTSPSSNFIDGDLVESYLDMPRHNQEEVLRHVDTPVGDKQWAVEDVVVRVEEMQRLH</sequence>
<accession>D7FYT6</accession>
<feature type="domain" description="RSE1/DDB1/CPSF1 C-terminal" evidence="4">
    <location>
        <begin position="773"/>
        <end position="1097"/>
    </location>
</feature>
<dbReference type="OMA" id="HQDFLMR"/>
<dbReference type="Pfam" id="PF10433">
    <property type="entry name" value="Beta-prop_RSE1_1st"/>
    <property type="match status" value="1"/>
</dbReference>
<dbReference type="InterPro" id="IPR015943">
    <property type="entry name" value="WD40/YVTN_repeat-like_dom_sf"/>
</dbReference>
<evidence type="ECO:0000313" key="8">
    <source>
        <dbReference type="Proteomes" id="UP000002630"/>
    </source>
</evidence>
<feature type="domain" description="RSE1/DDB1/CPSF1 first beta-propeller" evidence="5">
    <location>
        <begin position="15"/>
        <end position="345"/>
    </location>
</feature>
<dbReference type="Pfam" id="PF03178">
    <property type="entry name" value="CPSF_A"/>
    <property type="match status" value="1"/>
</dbReference>
<evidence type="ECO:0000313" key="7">
    <source>
        <dbReference type="EMBL" id="CBJ26578.1"/>
    </source>
</evidence>
<dbReference type="Gene3D" id="2.130.10.10">
    <property type="entry name" value="YVTN repeat-like/Quinoprotein amine dehydrogenase"/>
    <property type="match status" value="3"/>
</dbReference>
<evidence type="ECO:0000259" key="4">
    <source>
        <dbReference type="Pfam" id="PF03178"/>
    </source>
</evidence>
<dbReference type="Proteomes" id="UP000002630">
    <property type="component" value="Linkage Group LG33"/>
</dbReference>
<dbReference type="EMBL" id="FN649758">
    <property type="protein sequence ID" value="CBJ26578.1"/>
    <property type="molecule type" value="Genomic_DNA"/>
</dbReference>
<dbReference type="InterPro" id="IPR050358">
    <property type="entry name" value="RSE1/DDB1/CFT1"/>
</dbReference>
<evidence type="ECO:0000259" key="5">
    <source>
        <dbReference type="Pfam" id="PF10433"/>
    </source>
</evidence>
<dbReference type="InterPro" id="IPR018846">
    <property type="entry name" value="Beta-prop_RSE1/DDB1/CPSF1_1st"/>
</dbReference>
<protein>
    <submittedName>
        <fullName evidence="7">N/a</fullName>
    </submittedName>
</protein>
<dbReference type="EMBL" id="FN648542">
    <property type="protein sequence ID" value="CBJ26578.1"/>
    <property type="molecule type" value="Genomic_DNA"/>
</dbReference>
<keyword evidence="3" id="KW-0539">Nucleus</keyword>
<comment type="subcellular location">
    <subcellularLocation>
        <location evidence="1">Nucleus</location>
    </subcellularLocation>
</comment>
<comment type="similarity">
    <text evidence="2">Belongs to the DDB1 family.</text>
</comment>
<evidence type="ECO:0000259" key="6">
    <source>
        <dbReference type="Pfam" id="PF23726"/>
    </source>
</evidence>
<dbReference type="Gene3D" id="1.10.150.910">
    <property type="match status" value="1"/>
</dbReference>
<dbReference type="PANTHER" id="PTHR10644">
    <property type="entry name" value="DNA REPAIR/RNA PROCESSING CPSF FAMILY"/>
    <property type="match status" value="1"/>
</dbReference>
<dbReference type="eggNOG" id="KOG1897">
    <property type="taxonomic scope" value="Eukaryota"/>
</dbReference>
<dbReference type="InterPro" id="IPR036322">
    <property type="entry name" value="WD40_repeat_dom_sf"/>
</dbReference>
<dbReference type="SUPFAM" id="SSF50978">
    <property type="entry name" value="WD40 repeat-like"/>
    <property type="match status" value="1"/>
</dbReference>
<dbReference type="GO" id="GO:0005634">
    <property type="term" value="C:nucleus"/>
    <property type="evidence" value="ECO:0007669"/>
    <property type="project" value="UniProtKB-SubCell"/>
</dbReference>
<dbReference type="Pfam" id="PF23726">
    <property type="entry name" value="Beta-prop_RSE1_2nd"/>
    <property type="match status" value="1"/>
</dbReference>
<evidence type="ECO:0000256" key="1">
    <source>
        <dbReference type="ARBA" id="ARBA00004123"/>
    </source>
</evidence>
<keyword evidence="8" id="KW-1185">Reference proteome</keyword>
<dbReference type="InParanoid" id="D7FYT6"/>
<dbReference type="AlphaFoldDB" id="D7FYT6"/>
<evidence type="ECO:0000256" key="2">
    <source>
        <dbReference type="ARBA" id="ARBA00007453"/>
    </source>
</evidence>
<name>D7FYT6_ECTSI</name>